<sequence length="162" mass="17975">MQNNISIDEMDARILTAMSVDSRRSYADIGHEVGLSTAAVHERVRKLIERGVIRRFSLSVDPLALGLGFTAFVMIRNDGGVHCREVAPRLREMPEVQELHSVAGEYDFLAKIRTSHARALEDVLYAIKAIPGVARTTSTVVLNTEFEDRPLRLPSAKSSENS</sequence>
<dbReference type="PANTHER" id="PTHR30154">
    <property type="entry name" value="LEUCINE-RESPONSIVE REGULATORY PROTEIN"/>
    <property type="match status" value="1"/>
</dbReference>
<dbReference type="InterPro" id="IPR019888">
    <property type="entry name" value="Tscrpt_reg_AsnC-like"/>
</dbReference>
<dbReference type="InterPro" id="IPR036388">
    <property type="entry name" value="WH-like_DNA-bd_sf"/>
</dbReference>
<proteinExistence type="predicted"/>
<dbReference type="GO" id="GO:0043200">
    <property type="term" value="P:response to amino acid"/>
    <property type="evidence" value="ECO:0007669"/>
    <property type="project" value="TreeGrafter"/>
</dbReference>
<reference evidence="5 6" key="1">
    <citation type="submission" date="2018-11" db="EMBL/GenBank/DDBJ databases">
        <title>Genomic Encyclopedia of Type Strains, Phase IV (KMG-IV): sequencing the most valuable type-strain genomes for metagenomic binning, comparative biology and taxonomic classification.</title>
        <authorList>
            <person name="Goeker M."/>
        </authorList>
    </citation>
    <scope>NUCLEOTIDE SEQUENCE [LARGE SCALE GENOMIC DNA]</scope>
    <source>
        <strain evidence="5 6">DSM 101684</strain>
    </source>
</reference>
<keyword evidence="3" id="KW-0804">Transcription</keyword>
<dbReference type="PRINTS" id="PR00033">
    <property type="entry name" value="HTHASNC"/>
</dbReference>
<dbReference type="PROSITE" id="PS50956">
    <property type="entry name" value="HTH_ASNC_2"/>
    <property type="match status" value="1"/>
</dbReference>
<dbReference type="Gene3D" id="3.30.70.920">
    <property type="match status" value="1"/>
</dbReference>
<dbReference type="PROSITE" id="PS00519">
    <property type="entry name" value="HTH_ASNC_1"/>
    <property type="match status" value="1"/>
</dbReference>
<dbReference type="Pfam" id="PF01037">
    <property type="entry name" value="AsnC_trans_reg"/>
    <property type="match status" value="1"/>
</dbReference>
<evidence type="ECO:0000313" key="5">
    <source>
        <dbReference type="EMBL" id="RPE72648.1"/>
    </source>
</evidence>
<dbReference type="InterPro" id="IPR019887">
    <property type="entry name" value="Tscrpt_reg_AsnC/Lrp_C"/>
</dbReference>
<comment type="caution">
    <text evidence="5">The sequence shown here is derived from an EMBL/GenBank/DDBJ whole genome shotgun (WGS) entry which is preliminary data.</text>
</comment>
<keyword evidence="1" id="KW-0805">Transcription regulation</keyword>
<evidence type="ECO:0000256" key="2">
    <source>
        <dbReference type="ARBA" id="ARBA00023125"/>
    </source>
</evidence>
<keyword evidence="2" id="KW-0238">DNA-binding</keyword>
<dbReference type="InterPro" id="IPR019885">
    <property type="entry name" value="Tscrpt_reg_HTH_AsnC-type_CS"/>
</dbReference>
<dbReference type="Proteomes" id="UP000272193">
    <property type="component" value="Unassembled WGS sequence"/>
</dbReference>
<name>A0A3N4URI8_9BURK</name>
<dbReference type="InterPro" id="IPR000485">
    <property type="entry name" value="AsnC-type_HTH_dom"/>
</dbReference>
<dbReference type="SUPFAM" id="SSF54909">
    <property type="entry name" value="Dimeric alpha+beta barrel"/>
    <property type="match status" value="1"/>
</dbReference>
<dbReference type="InterPro" id="IPR036390">
    <property type="entry name" value="WH_DNA-bd_sf"/>
</dbReference>
<accession>A0A3N4URI8</accession>
<protein>
    <submittedName>
        <fullName evidence="5">AsnC family transcriptional regulator</fullName>
    </submittedName>
</protein>
<organism evidence="5 6">
    <name type="scientific">Tibeticola sediminis</name>
    <dbReference type="NCBI Taxonomy" id="1917811"/>
    <lineage>
        <taxon>Bacteria</taxon>
        <taxon>Pseudomonadati</taxon>
        <taxon>Pseudomonadota</taxon>
        <taxon>Betaproteobacteria</taxon>
        <taxon>Burkholderiales</taxon>
        <taxon>Comamonadaceae</taxon>
        <taxon>Tibeticola</taxon>
    </lineage>
</organism>
<evidence type="ECO:0000259" key="4">
    <source>
        <dbReference type="PROSITE" id="PS50956"/>
    </source>
</evidence>
<dbReference type="SUPFAM" id="SSF46785">
    <property type="entry name" value="Winged helix' DNA-binding domain"/>
    <property type="match status" value="1"/>
</dbReference>
<dbReference type="Pfam" id="PF13404">
    <property type="entry name" value="HTH_AsnC-type"/>
    <property type="match status" value="1"/>
</dbReference>
<evidence type="ECO:0000313" key="6">
    <source>
        <dbReference type="Proteomes" id="UP000272193"/>
    </source>
</evidence>
<dbReference type="PANTHER" id="PTHR30154:SF53">
    <property type="entry name" value="HTH-TYPE TRANSCRIPTIONAL REGULATOR LRPC"/>
    <property type="match status" value="1"/>
</dbReference>
<dbReference type="SMART" id="SM00344">
    <property type="entry name" value="HTH_ASNC"/>
    <property type="match status" value="1"/>
</dbReference>
<feature type="domain" description="HTH asnC-type" evidence="4">
    <location>
        <begin position="7"/>
        <end position="68"/>
    </location>
</feature>
<dbReference type="GO" id="GO:0043565">
    <property type="term" value="F:sequence-specific DNA binding"/>
    <property type="evidence" value="ECO:0007669"/>
    <property type="project" value="InterPro"/>
</dbReference>
<gene>
    <name evidence="5" type="ORF">EDC62_0349</name>
</gene>
<dbReference type="GO" id="GO:0005829">
    <property type="term" value="C:cytosol"/>
    <property type="evidence" value="ECO:0007669"/>
    <property type="project" value="TreeGrafter"/>
</dbReference>
<evidence type="ECO:0000256" key="1">
    <source>
        <dbReference type="ARBA" id="ARBA00023015"/>
    </source>
</evidence>
<keyword evidence="6" id="KW-1185">Reference proteome</keyword>
<dbReference type="Gene3D" id="1.10.10.10">
    <property type="entry name" value="Winged helix-like DNA-binding domain superfamily/Winged helix DNA-binding domain"/>
    <property type="match status" value="1"/>
</dbReference>
<evidence type="ECO:0000256" key="3">
    <source>
        <dbReference type="ARBA" id="ARBA00023163"/>
    </source>
</evidence>
<dbReference type="AlphaFoldDB" id="A0A3N4URI8"/>
<dbReference type="InterPro" id="IPR011008">
    <property type="entry name" value="Dimeric_a/b-barrel"/>
</dbReference>
<dbReference type="EMBL" id="RKQL01000001">
    <property type="protein sequence ID" value="RPE72648.1"/>
    <property type="molecule type" value="Genomic_DNA"/>
</dbReference>